<protein>
    <submittedName>
        <fullName evidence="8">Phosphate-starvation-inducible PsiE family protein</fullName>
    </submittedName>
</protein>
<evidence type="ECO:0000313" key="8">
    <source>
        <dbReference type="EMBL" id="MDX5954475.1"/>
    </source>
</evidence>
<evidence type="ECO:0000313" key="7">
    <source>
        <dbReference type="EMBL" id="KAA0688586.1"/>
    </source>
</evidence>
<gene>
    <name evidence="9" type="ORF">CHT98_09380</name>
    <name evidence="10" type="ORF">D3868_04135</name>
    <name evidence="11" type="ORF">D3869_03430</name>
    <name evidence="7" type="ORF">DS837_02355</name>
    <name evidence="8" type="ORF">SIM66_25210</name>
</gene>
<evidence type="ECO:0000313" key="13">
    <source>
        <dbReference type="Proteomes" id="UP000298693"/>
    </source>
</evidence>
<keyword evidence="4 6" id="KW-1133">Transmembrane helix</keyword>
<feature type="transmembrane region" description="Helical" evidence="6">
    <location>
        <begin position="28"/>
        <end position="49"/>
    </location>
</feature>
<keyword evidence="5 6" id="KW-0472">Membrane</keyword>
<dbReference type="KEGG" id="abf:AMK58_09955"/>
<dbReference type="EMBL" id="CP032345">
    <property type="protein sequence ID" value="QCO14353.1"/>
    <property type="molecule type" value="Genomic_DNA"/>
</dbReference>
<dbReference type="GO" id="GO:0005886">
    <property type="term" value="C:plasma membrane"/>
    <property type="evidence" value="ECO:0007669"/>
    <property type="project" value="UniProtKB-SubCell"/>
</dbReference>
<organism evidence="9 12">
    <name type="scientific">Azospirillum brasilense</name>
    <dbReference type="NCBI Taxonomy" id="192"/>
    <lineage>
        <taxon>Bacteria</taxon>
        <taxon>Pseudomonadati</taxon>
        <taxon>Pseudomonadota</taxon>
        <taxon>Alphaproteobacteria</taxon>
        <taxon>Rhodospirillales</taxon>
        <taxon>Azospirillaceae</taxon>
        <taxon>Azospirillum</taxon>
    </lineage>
</organism>
<proteinExistence type="predicted"/>
<evidence type="ECO:0000313" key="16">
    <source>
        <dbReference type="Proteomes" id="UP001277471"/>
    </source>
</evidence>
<dbReference type="EMBL" id="NOWT01000006">
    <property type="protein sequence ID" value="OYD84656.1"/>
    <property type="molecule type" value="Genomic_DNA"/>
</dbReference>
<evidence type="ECO:0000313" key="12">
    <source>
        <dbReference type="Proteomes" id="UP000215367"/>
    </source>
</evidence>
<dbReference type="EMBL" id="JAWXYC010000004">
    <property type="protein sequence ID" value="MDX5954475.1"/>
    <property type="molecule type" value="Genomic_DNA"/>
</dbReference>
<evidence type="ECO:0000313" key="9">
    <source>
        <dbReference type="EMBL" id="OYD84656.1"/>
    </source>
</evidence>
<name>A0A0P0F4T6_AZOBR</name>
<evidence type="ECO:0000256" key="3">
    <source>
        <dbReference type="ARBA" id="ARBA00022692"/>
    </source>
</evidence>
<dbReference type="Proteomes" id="UP000215367">
    <property type="component" value="Unassembled WGS sequence"/>
</dbReference>
<accession>A0A0P0F4T6</accession>
<feature type="transmembrane region" description="Helical" evidence="6">
    <location>
        <begin position="61"/>
        <end position="82"/>
    </location>
</feature>
<evidence type="ECO:0000313" key="15">
    <source>
        <dbReference type="Proteomes" id="UP000476837"/>
    </source>
</evidence>
<evidence type="ECO:0000256" key="2">
    <source>
        <dbReference type="ARBA" id="ARBA00022475"/>
    </source>
</evidence>
<keyword evidence="16" id="KW-1185">Reference proteome</keyword>
<dbReference type="Proteomes" id="UP000298774">
    <property type="component" value="Chromosome"/>
</dbReference>
<keyword evidence="2" id="KW-1003">Cell membrane</keyword>
<reference evidence="7 15" key="2">
    <citation type="submission" date="2018-07" db="EMBL/GenBank/DDBJ databases">
        <title>Genome sequence of Roseomonas fauriae ATCC 49958.</title>
        <authorList>
            <person name="Sant'Anna F.H."/>
            <person name="Baldani J.I."/>
            <person name="Zilli J.E."/>
            <person name="Reis V.M."/>
            <person name="Hartmann A."/>
            <person name="Cruz L."/>
            <person name="de Souza E.M."/>
            <person name="de Oliveira Pedrosa F."/>
            <person name="Passaglia L.M.P."/>
        </authorList>
    </citation>
    <scope>NUCLEOTIDE SEQUENCE [LARGE SCALE GENOMIC DNA]</scope>
    <source>
        <strain evidence="7 15">ATCC 49958</strain>
    </source>
</reference>
<evidence type="ECO:0000313" key="11">
    <source>
        <dbReference type="EMBL" id="QCO14353.1"/>
    </source>
</evidence>
<dbReference type="EMBL" id="QOKV01000001">
    <property type="protein sequence ID" value="KAA0688586.1"/>
    <property type="molecule type" value="Genomic_DNA"/>
</dbReference>
<dbReference type="InterPro" id="IPR020948">
    <property type="entry name" value="P_starv_induced_PsiE-like"/>
</dbReference>
<reference evidence="9 12" key="1">
    <citation type="submission" date="2017-07" db="EMBL/GenBank/DDBJ databases">
        <title>Whole genome sequence of Azospirillum brasilense 2A1, a potential biofertilizer strain.</title>
        <authorList>
            <person name="Fontana C.A."/>
            <person name="Toffoli L.M."/>
            <person name="Salazar S.M."/>
            <person name="Puglisi E."/>
            <person name="Pedraza R."/>
            <person name="Bassi D."/>
            <person name="Cocconcelli P.S."/>
        </authorList>
    </citation>
    <scope>NUCLEOTIDE SEQUENCE [LARGE SCALE GENOMIC DNA]</scope>
    <source>
        <strain evidence="9 12">2A1</strain>
    </source>
</reference>
<dbReference type="Proteomes" id="UP000298693">
    <property type="component" value="Chromosome"/>
</dbReference>
<sequence>MLQSLPRAPSNSLLEQGLIRALKSFNGLLHVVLAIALVAASAMVVWEFFVEAWAAFQKDQLAHGFLHALGVLFIVWTLSALISAEVDYVRTNRFHLRVFLEVAMITLLRQLIVRPVQAVAGDVQTGDWSSLWQYGLLLAGLITVAIAHRLIGDEDALKG</sequence>
<comment type="subcellular location">
    <subcellularLocation>
        <location evidence="1">Cell membrane</location>
        <topology evidence="1">Multi-pass membrane protein</topology>
    </subcellularLocation>
</comment>
<dbReference type="Proteomes" id="UP000476837">
    <property type="component" value="Unassembled WGS sequence"/>
</dbReference>
<evidence type="ECO:0000256" key="6">
    <source>
        <dbReference type="SAM" id="Phobius"/>
    </source>
</evidence>
<evidence type="ECO:0000313" key="10">
    <source>
        <dbReference type="EMBL" id="QCO08299.1"/>
    </source>
</evidence>
<reference evidence="13 14" key="3">
    <citation type="submission" date="2018-09" db="EMBL/GenBank/DDBJ databases">
        <title>Whole genome based analysis of evolution and adaptive divergence in Indian and Brazilian strains of Azospirillum brasilense.</title>
        <authorList>
            <person name="Singh C."/>
            <person name="Tripathi A.K."/>
        </authorList>
    </citation>
    <scope>NUCLEOTIDE SEQUENCE [LARGE SCALE GENOMIC DNA]</scope>
    <source>
        <strain evidence="10 14">MTCC4038</strain>
        <strain evidence="11 13">MTCC4039</strain>
    </source>
</reference>
<dbReference type="Pfam" id="PF06146">
    <property type="entry name" value="PsiE"/>
    <property type="match status" value="1"/>
</dbReference>
<keyword evidence="3 6" id="KW-0812">Transmembrane</keyword>
<dbReference type="Proteomes" id="UP001277471">
    <property type="component" value="Unassembled WGS sequence"/>
</dbReference>
<evidence type="ECO:0000256" key="4">
    <source>
        <dbReference type="ARBA" id="ARBA00022989"/>
    </source>
</evidence>
<dbReference type="AlphaFoldDB" id="A0A0P0F4T6"/>
<reference evidence="8 16" key="4">
    <citation type="submission" date="2023-11" db="EMBL/GenBank/DDBJ databases">
        <title>MicrobeMod: A computational toolkit for identifying prokaryotic methylation and restriction-modification with nanopore sequencing.</title>
        <authorList>
            <person name="Crits-Christoph A."/>
            <person name="Kang S.C."/>
            <person name="Lee H."/>
            <person name="Ostrov N."/>
        </authorList>
    </citation>
    <scope>NUCLEOTIDE SEQUENCE [LARGE SCALE GENOMIC DNA]</scope>
    <source>
        <strain evidence="8 16">ATCC 29145</strain>
    </source>
</reference>
<dbReference type="EMBL" id="CP032339">
    <property type="protein sequence ID" value="QCO08299.1"/>
    <property type="molecule type" value="Genomic_DNA"/>
</dbReference>
<evidence type="ECO:0000256" key="5">
    <source>
        <dbReference type="ARBA" id="ARBA00023136"/>
    </source>
</evidence>
<evidence type="ECO:0000256" key="1">
    <source>
        <dbReference type="ARBA" id="ARBA00004651"/>
    </source>
</evidence>
<feature type="transmembrane region" description="Helical" evidence="6">
    <location>
        <begin position="94"/>
        <end position="112"/>
    </location>
</feature>
<dbReference type="RefSeq" id="WP_014240946.1">
    <property type="nucleotide sequence ID" value="NZ_CP012914.1"/>
</dbReference>
<evidence type="ECO:0000313" key="14">
    <source>
        <dbReference type="Proteomes" id="UP000298774"/>
    </source>
</evidence>
<dbReference type="GeneID" id="56452661"/>
<feature type="transmembrane region" description="Helical" evidence="6">
    <location>
        <begin position="132"/>
        <end position="151"/>
    </location>
</feature>